<dbReference type="InterPro" id="IPR036915">
    <property type="entry name" value="Cyclin-like_sf"/>
</dbReference>
<dbReference type="PANTHER" id="PTHR10026">
    <property type="entry name" value="CYCLIN"/>
    <property type="match status" value="1"/>
</dbReference>
<dbReference type="GO" id="GO:0016538">
    <property type="term" value="F:cyclin-dependent protein serine/threonine kinase regulator activity"/>
    <property type="evidence" value="ECO:0007669"/>
    <property type="project" value="InterPro"/>
</dbReference>
<keyword evidence="1 2" id="KW-0195">Cyclin</keyword>
<dbReference type="Pfam" id="PF00134">
    <property type="entry name" value="Cyclin_N"/>
    <property type="match status" value="1"/>
</dbReference>
<proteinExistence type="inferred from homology"/>
<evidence type="ECO:0000313" key="6">
    <source>
        <dbReference type="Proteomes" id="UP000663845"/>
    </source>
</evidence>
<sequence length="637" mass="71084">MQASSSSTSSTTANTSGPALPKARFNWIFSADKFSSTPSNRDGISSEEELAIRQQGAVFIYELGTNLKVPHYCINTAVVYMHRFYMINSFHRFTRQRVCAASLFLACKVEEFPRTLRDVIENTGKVLRRKKADELTPEMIEQYADDIVLYENILLSTLGFSLMVDHPHPIIIKTIQALGSQIQSLPEKTPRELAQTAYYLATKRCILLTSFCVKYPPDLIACFCIHLAAAWLKIEIPPPASTTATINGSDTAVTENTSNKRWFHLVNESFSEKQLGELADEFLAIYEKCPEKIKKKLVYQSERQSQSNPNEGGASSSQHHPSASNAQLRPTDLADSVVPQGSTRIKTEIKTESRPNQPPLPQSRLPLFFLYFIICLKQSQSNPNEGGASSSQHHPSASNAQLRPTDLADSVVPQGSTRIKTEIKTESRPNQPPLPQSRPVQPPLPPPSQTSSGAVKREPSAAAPTFSSSNRPPVSSHPPPFQHPPSSHYQAHHHVNNNYNQHSRYPPQQTRPGLPPPNRSSQQQQPPLPPPQHNLDRRHPPLPQPYDHASQQQQPPLPPPSSASNRPPYGSQQQQQQQPQQHGSHYGNVPPPANSFHQQAPYNRSRPPSLMPNNDKRSYDQSYDPNNNNNNKRPRPS</sequence>
<protein>
    <recommendedName>
        <fullName evidence="4">Cyclin-like domain-containing protein</fullName>
    </recommendedName>
</protein>
<feature type="compositionally biased region" description="Polar residues" evidence="3">
    <location>
        <begin position="381"/>
        <end position="402"/>
    </location>
</feature>
<dbReference type="SUPFAM" id="SSF47954">
    <property type="entry name" value="Cyclin-like"/>
    <property type="match status" value="2"/>
</dbReference>
<accession>A0A815TAE6</accession>
<dbReference type="InterPro" id="IPR013763">
    <property type="entry name" value="Cyclin-like_dom"/>
</dbReference>
<dbReference type="GO" id="GO:0006357">
    <property type="term" value="P:regulation of transcription by RNA polymerase II"/>
    <property type="evidence" value="ECO:0007669"/>
    <property type="project" value="InterPro"/>
</dbReference>
<dbReference type="EMBL" id="CAJNOG010002329">
    <property type="protein sequence ID" value="CAF1500417.1"/>
    <property type="molecule type" value="Genomic_DNA"/>
</dbReference>
<dbReference type="Proteomes" id="UP000663845">
    <property type="component" value="Unassembled WGS sequence"/>
</dbReference>
<feature type="domain" description="Cyclin-like" evidence="4">
    <location>
        <begin position="58"/>
        <end position="156"/>
    </location>
</feature>
<dbReference type="Gene3D" id="1.10.472.10">
    <property type="entry name" value="Cyclin-like"/>
    <property type="match status" value="2"/>
</dbReference>
<evidence type="ECO:0000256" key="2">
    <source>
        <dbReference type="RuleBase" id="RU000383"/>
    </source>
</evidence>
<organism evidence="5 6">
    <name type="scientific">Adineta steineri</name>
    <dbReference type="NCBI Taxonomy" id="433720"/>
    <lineage>
        <taxon>Eukaryota</taxon>
        <taxon>Metazoa</taxon>
        <taxon>Spiralia</taxon>
        <taxon>Gnathifera</taxon>
        <taxon>Rotifera</taxon>
        <taxon>Eurotatoria</taxon>
        <taxon>Bdelloidea</taxon>
        <taxon>Adinetida</taxon>
        <taxon>Adinetidae</taxon>
        <taxon>Adineta</taxon>
    </lineage>
</organism>
<feature type="compositionally biased region" description="Polar residues" evidence="3">
    <location>
        <begin position="301"/>
        <end position="328"/>
    </location>
</feature>
<dbReference type="AlphaFoldDB" id="A0A815TAE6"/>
<dbReference type="SMART" id="SM00385">
    <property type="entry name" value="CYCLIN"/>
    <property type="match status" value="2"/>
</dbReference>
<feature type="domain" description="Cyclin-like" evidence="4">
    <location>
        <begin position="173"/>
        <end position="284"/>
    </location>
</feature>
<dbReference type="InterPro" id="IPR006671">
    <property type="entry name" value="Cyclin_N"/>
</dbReference>
<feature type="region of interest" description="Disordered" evidence="3">
    <location>
        <begin position="300"/>
        <end position="361"/>
    </location>
</feature>
<evidence type="ECO:0000259" key="4">
    <source>
        <dbReference type="SMART" id="SM00385"/>
    </source>
</evidence>
<feature type="compositionally biased region" description="Pro residues" evidence="3">
    <location>
        <begin position="430"/>
        <end position="448"/>
    </location>
</feature>
<evidence type="ECO:0000256" key="1">
    <source>
        <dbReference type="ARBA" id="ARBA00023127"/>
    </source>
</evidence>
<feature type="compositionally biased region" description="Low complexity" evidence="3">
    <location>
        <begin position="562"/>
        <end position="581"/>
    </location>
</feature>
<evidence type="ECO:0000256" key="3">
    <source>
        <dbReference type="SAM" id="MobiDB-lite"/>
    </source>
</evidence>
<comment type="caution">
    <text evidence="5">The sequence shown here is derived from an EMBL/GenBank/DDBJ whole genome shotgun (WGS) entry which is preliminary data.</text>
</comment>
<dbReference type="Pfam" id="PF21797">
    <property type="entry name" value="CycT2-like_C"/>
    <property type="match status" value="1"/>
</dbReference>
<evidence type="ECO:0000313" key="5">
    <source>
        <dbReference type="EMBL" id="CAF1500417.1"/>
    </source>
</evidence>
<gene>
    <name evidence="5" type="ORF">JYZ213_LOCUS43450</name>
</gene>
<dbReference type="InterPro" id="IPR043198">
    <property type="entry name" value="Cyclin/Ssn8"/>
</dbReference>
<name>A0A815TAE6_9BILA</name>
<reference evidence="5" key="1">
    <citation type="submission" date="2021-02" db="EMBL/GenBank/DDBJ databases">
        <authorList>
            <person name="Nowell W R."/>
        </authorList>
    </citation>
    <scope>NUCLEOTIDE SEQUENCE</scope>
</reference>
<comment type="similarity">
    <text evidence="2">Belongs to the cyclin family.</text>
</comment>
<dbReference type="CDD" id="cd20539">
    <property type="entry name" value="CYCLIN_CCNT_rpt2"/>
    <property type="match status" value="1"/>
</dbReference>
<feature type="region of interest" description="Disordered" evidence="3">
    <location>
        <begin position="381"/>
        <end position="637"/>
    </location>
</feature>